<dbReference type="GO" id="GO:0006488">
    <property type="term" value="P:dolichol-linked oligosaccharide biosynthetic process"/>
    <property type="evidence" value="ECO:0007669"/>
    <property type="project" value="UniProtKB-UniRule"/>
</dbReference>
<evidence type="ECO:0000256" key="14">
    <source>
        <dbReference type="PIRNR" id="PIRNR028810"/>
    </source>
</evidence>
<gene>
    <name evidence="15" type="ORF">CAOG_002872</name>
</gene>
<dbReference type="OrthoDB" id="4769at2759"/>
<keyword evidence="10 14" id="KW-1133">Transmembrane helix</keyword>
<comment type="subcellular location">
    <subcellularLocation>
        <location evidence="1">Endoplasmic reticulum membrane</location>
        <topology evidence="1">Multi-pass membrane protein</topology>
    </subcellularLocation>
</comment>
<feature type="transmembrane region" description="Helical" evidence="14">
    <location>
        <begin position="387"/>
        <end position="404"/>
    </location>
</feature>
<feature type="transmembrane region" description="Helical" evidence="14">
    <location>
        <begin position="454"/>
        <end position="476"/>
    </location>
</feature>
<dbReference type="PANTHER" id="PTHR12989:SF10">
    <property type="entry name" value="DOL-P-GLC:GLC(2)MAN(9)GLCNAC(2)-PP-DOL ALPHA-1,2-GLUCOSYLTRANSFERASE-RELATED"/>
    <property type="match status" value="1"/>
</dbReference>
<feature type="transmembrane region" description="Helical" evidence="14">
    <location>
        <begin position="21"/>
        <end position="41"/>
    </location>
</feature>
<proteinExistence type="inferred from homology"/>
<dbReference type="PIRSF" id="PIRSF028810">
    <property type="entry name" value="Alpha1_2_glucosyltferase_Alg10"/>
    <property type="match status" value="1"/>
</dbReference>
<feature type="transmembrane region" description="Helical" evidence="14">
    <location>
        <begin position="258"/>
        <end position="279"/>
    </location>
</feature>
<evidence type="ECO:0000256" key="7">
    <source>
        <dbReference type="ARBA" id="ARBA00022679"/>
    </source>
</evidence>
<feature type="transmembrane region" description="Helical" evidence="14">
    <location>
        <begin position="213"/>
        <end position="230"/>
    </location>
</feature>
<keyword evidence="7" id="KW-0808">Transferase</keyword>
<comment type="pathway">
    <text evidence="2">Protein modification; protein glycosylation.</text>
</comment>
<keyword evidence="8 14" id="KW-0812">Transmembrane</keyword>
<organism evidence="15 16">
    <name type="scientific">Capsaspora owczarzaki (strain ATCC 30864)</name>
    <dbReference type="NCBI Taxonomy" id="595528"/>
    <lineage>
        <taxon>Eukaryota</taxon>
        <taxon>Filasterea</taxon>
        <taxon>Capsaspora</taxon>
    </lineage>
</organism>
<feature type="transmembrane region" description="Helical" evidence="14">
    <location>
        <begin position="299"/>
        <end position="321"/>
    </location>
</feature>
<comment type="similarity">
    <text evidence="3 14">Belongs to the ALG10 glucosyltransferase family.</text>
</comment>
<evidence type="ECO:0000256" key="13">
    <source>
        <dbReference type="ARBA" id="ARBA00048064"/>
    </source>
</evidence>
<comment type="function">
    <text evidence="12">Dol-P-Glc:Glc(2)Man(9)GlcNAc(2)-PP-Dol alpha-1,2-glucosyltransferase that operates in the biosynthetic pathway of dolichol-linked oligosaccharides, the glycan precursors employed in protein asparagine (N)-glycosylation. The assembly of dolichol-linked oligosaccharides begins on the cytosolic side of the endoplasmic reticulum membrane and finishes in its lumen. The sequential addition of sugars to dolichol pyrophosphate produces dolichol-linked oligosaccharides containing fourteen sugars, including two GlcNAcs, nine mannoses and three glucoses. Once assembled, the oligosaccharide is transferred from the lipid to nascent proteins by oligosaccharyltransferases. In the lumen of the endoplasmic reticulum, adds the third and last glucose residue from dolichyl phosphate glucose (Dol-P-Glc) onto the lipid-linked oligosaccharide intermediate Glc(2)Man(9)GlcNAc(2)-PP-Dol to produce Glc(3)Man(9)GlcNAc(2)-PP-Dol.</text>
</comment>
<keyword evidence="16" id="KW-1185">Reference proteome</keyword>
<dbReference type="eggNOG" id="KOG2642">
    <property type="taxonomic scope" value="Eukaryota"/>
</dbReference>
<comment type="catalytic activity">
    <reaction evidence="13">
        <text>an alpha-D-Glc-(1-&gt;3)-alpha-D-Glc-(1-&gt;3)-alpha-D-Man-(1-&gt;2)-alpha-D-Man-(1-&gt;2)-alpha-D-Man-(1-&gt;3)-[alpha-D-Man-(1-&gt;2)-alpha-D-Man-(1-&gt;3)-[alpha-D-Man-(1-&gt;2)-alpha-D-Man-(1-&gt;6)]-alpha-D-Man-(1-&gt;6)]-beta-D-Man-(1-&gt;4)-beta-D-GlcNAc-(1-&gt;4)-alpha-D-GlcNAc-diphospho-di-trans,poly-cis-dolichol + a di-trans,poly-cis-dolichyl beta-D-glucosyl phosphate = a alpha-D-Glc-(1-&gt;2)-alpha-D-Glc-(1-&gt;3)-alpha-D-Glc-(1-&gt;3)-alpha-D-Man-(1-&gt;2)-alpha-D-Man-(1-&gt;2)-alpha-D-Man-(1-&gt;3)-[alpha-D-Man-(1-&gt;2)-alpha-D-Man-(1-&gt;3)-[alpha-D-Man-(1-&gt;2)-alpha-D-Man-(1-&gt;6)]-alpha-D-Man-(1-&gt;6)]-beta-D-Man-(1-&gt;4)-beta-D-GlcNAc-(1-&gt;4)-alpha-D-GlcNAc-diphospho-di-trans,poly-cis-dolichol + a di-trans,poly-cis-dolichyl phosphate + H(+)</text>
        <dbReference type="Rhea" id="RHEA:29543"/>
        <dbReference type="Rhea" id="RHEA-COMP:19498"/>
        <dbReference type="Rhea" id="RHEA-COMP:19502"/>
        <dbReference type="Rhea" id="RHEA-COMP:19512"/>
        <dbReference type="Rhea" id="RHEA-COMP:19522"/>
        <dbReference type="ChEBI" id="CHEBI:15378"/>
        <dbReference type="ChEBI" id="CHEBI:57525"/>
        <dbReference type="ChEBI" id="CHEBI:57683"/>
        <dbReference type="ChEBI" id="CHEBI:132522"/>
        <dbReference type="ChEBI" id="CHEBI:132523"/>
        <dbReference type="EC" id="2.4.1.256"/>
    </reaction>
    <physiologicalReaction direction="left-to-right" evidence="13">
        <dbReference type="Rhea" id="RHEA:29544"/>
    </physiologicalReaction>
</comment>
<keyword evidence="11 14" id="KW-0472">Membrane</keyword>
<feature type="transmembrane region" description="Helical" evidence="14">
    <location>
        <begin position="180"/>
        <end position="201"/>
    </location>
</feature>
<evidence type="ECO:0000256" key="12">
    <source>
        <dbReference type="ARBA" id="ARBA00044727"/>
    </source>
</evidence>
<feature type="transmembrane region" description="Helical" evidence="14">
    <location>
        <begin position="82"/>
        <end position="103"/>
    </location>
</feature>
<dbReference type="Proteomes" id="UP000008743">
    <property type="component" value="Unassembled WGS sequence"/>
</dbReference>
<dbReference type="EMBL" id="KE346363">
    <property type="protein sequence ID" value="KJE91787.1"/>
    <property type="molecule type" value="Genomic_DNA"/>
</dbReference>
<evidence type="ECO:0000313" key="16">
    <source>
        <dbReference type="Proteomes" id="UP000008743"/>
    </source>
</evidence>
<dbReference type="PhylomeDB" id="A0A0D2VNB5"/>
<name>A0A0D2VNB5_CAPO3</name>
<feature type="transmembrane region" description="Helical" evidence="14">
    <location>
        <begin position="342"/>
        <end position="367"/>
    </location>
</feature>
<evidence type="ECO:0000256" key="6">
    <source>
        <dbReference type="ARBA" id="ARBA00022676"/>
    </source>
</evidence>
<dbReference type="EC" id="2.4.1.256" evidence="4 14"/>
<keyword evidence="9" id="KW-0256">Endoplasmic reticulum</keyword>
<feature type="transmembrane region" description="Helical" evidence="14">
    <location>
        <begin position="416"/>
        <end position="434"/>
    </location>
</feature>
<dbReference type="Pfam" id="PF04922">
    <property type="entry name" value="DIE2_ALG10"/>
    <property type="match status" value="1"/>
</dbReference>
<sequence length="494" mass="56151">MDGRSSAQWGRRHKQPQASSLVPALVLAIALTAALVAYAWLGVSSSVPSAYMDEIFHIPQAKKYCQGRFTEWDPMITTLPGLYLASYILLAPWIAIVGADAACTVASLRAVNLFFALANGALIFLCLRLASQARHALHSSASSHADPTRRRFLAIQTLGISLFPLLFFFDFLYYTDGGSLCFVLLCYALALRESSLSSALAGACAVLLRQSNIVWVAFAAAVMLAQRVAVNVPRRAYSESPIAVTQAAVRVVRANLKVYIRLSLPYVLVGLLFLAFIVWNGSIVVGDKTHHQSRVHAVQVFYFALFALVFSWPVLLQFSLLDARQLVRRWQHDSMLRHFLRVTLVLGACVAGLWTVHHFTFAHDYLLSDNRHYTFYIWRRWYMRYEWGKYLLVPAYLAAFWFMWRRLRNDGNSLVWIALWAGATSLTIVPAPLIEFRYFVVPFMLYRLHLRPTLQEAVMEVLFFALVNAITLYLFLSRSFEWPSEPGVPQRFMW</sequence>
<reference evidence="16" key="1">
    <citation type="submission" date="2011-02" db="EMBL/GenBank/DDBJ databases">
        <title>The Genome Sequence of Capsaspora owczarzaki ATCC 30864.</title>
        <authorList>
            <person name="Russ C."/>
            <person name="Cuomo C."/>
            <person name="Burger G."/>
            <person name="Gray M.W."/>
            <person name="Holland P.W.H."/>
            <person name="King N."/>
            <person name="Lang F.B.F."/>
            <person name="Roger A.J."/>
            <person name="Ruiz-Trillo I."/>
            <person name="Young S.K."/>
            <person name="Zeng Q."/>
            <person name="Gargeya S."/>
            <person name="Alvarado L."/>
            <person name="Berlin A."/>
            <person name="Chapman S.B."/>
            <person name="Chen Z."/>
            <person name="Freedman E."/>
            <person name="Gellesch M."/>
            <person name="Goldberg J."/>
            <person name="Griggs A."/>
            <person name="Gujja S."/>
            <person name="Heilman E."/>
            <person name="Heiman D."/>
            <person name="Howarth C."/>
            <person name="Mehta T."/>
            <person name="Neiman D."/>
            <person name="Pearson M."/>
            <person name="Roberts A."/>
            <person name="Saif S."/>
            <person name="Shea T."/>
            <person name="Shenoy N."/>
            <person name="Sisk P."/>
            <person name="Stolte C."/>
            <person name="Sykes S."/>
            <person name="White J."/>
            <person name="Yandava C."/>
            <person name="Haas B."/>
            <person name="Nusbaum C."/>
            <person name="Birren B."/>
        </authorList>
    </citation>
    <scope>NUCLEOTIDE SEQUENCE</scope>
    <source>
        <strain evidence="16">ATCC 30864</strain>
    </source>
</reference>
<evidence type="ECO:0000256" key="4">
    <source>
        <dbReference type="ARBA" id="ARBA00011967"/>
    </source>
</evidence>
<evidence type="ECO:0000256" key="5">
    <source>
        <dbReference type="ARBA" id="ARBA00018512"/>
    </source>
</evidence>
<evidence type="ECO:0000256" key="11">
    <source>
        <dbReference type="ARBA" id="ARBA00023136"/>
    </source>
</evidence>
<accession>A0A0D2VNB5</accession>
<keyword evidence="6 14" id="KW-0328">Glycosyltransferase</keyword>
<feature type="transmembrane region" description="Helical" evidence="14">
    <location>
        <begin position="151"/>
        <end position="173"/>
    </location>
</feature>
<evidence type="ECO:0000256" key="10">
    <source>
        <dbReference type="ARBA" id="ARBA00022989"/>
    </source>
</evidence>
<dbReference type="PANTHER" id="PTHR12989">
    <property type="entry name" value="ALPHA-1,2-GLUCOSYLTRANSFERASE ALG10"/>
    <property type="match status" value="1"/>
</dbReference>
<dbReference type="AlphaFoldDB" id="A0A0D2VNB5"/>
<feature type="transmembrane region" description="Helical" evidence="14">
    <location>
        <begin position="110"/>
        <end position="131"/>
    </location>
</feature>
<dbReference type="InParanoid" id="A0A0D2VNB5"/>
<dbReference type="GO" id="GO:0005789">
    <property type="term" value="C:endoplasmic reticulum membrane"/>
    <property type="evidence" value="ECO:0007669"/>
    <property type="project" value="UniProtKB-SubCell"/>
</dbReference>
<evidence type="ECO:0000256" key="2">
    <source>
        <dbReference type="ARBA" id="ARBA00004922"/>
    </source>
</evidence>
<dbReference type="FunCoup" id="A0A0D2VNB5">
    <property type="interactions" value="555"/>
</dbReference>
<dbReference type="GO" id="GO:0106073">
    <property type="term" value="F:dolichyl pyrophosphate Glc2Man9GlcNAc2 alpha-1,2-glucosyltransferase activity"/>
    <property type="evidence" value="ECO:0007669"/>
    <property type="project" value="UniProtKB-UniRule"/>
</dbReference>
<evidence type="ECO:0000313" key="15">
    <source>
        <dbReference type="EMBL" id="KJE91787.1"/>
    </source>
</evidence>
<evidence type="ECO:0000256" key="3">
    <source>
        <dbReference type="ARBA" id="ARBA00010600"/>
    </source>
</evidence>
<evidence type="ECO:0000256" key="1">
    <source>
        <dbReference type="ARBA" id="ARBA00004477"/>
    </source>
</evidence>
<dbReference type="STRING" id="595528.A0A0D2VNB5"/>
<protein>
    <recommendedName>
        <fullName evidence="5 14">Dol-P-Glc:Glc(2)Man(9)GlcNAc(2)-PP-Dol alpha-1,2-glucosyltransferase</fullName>
        <ecNumber evidence="4 14">2.4.1.256</ecNumber>
    </recommendedName>
</protein>
<evidence type="ECO:0000256" key="8">
    <source>
        <dbReference type="ARBA" id="ARBA00022692"/>
    </source>
</evidence>
<evidence type="ECO:0000256" key="9">
    <source>
        <dbReference type="ARBA" id="ARBA00022824"/>
    </source>
</evidence>
<dbReference type="InterPro" id="IPR016900">
    <property type="entry name" value="Alg10"/>
</dbReference>